<proteinExistence type="predicted"/>
<organism evidence="1 2">
    <name type="scientific">Artomyces pyxidatus</name>
    <dbReference type="NCBI Taxonomy" id="48021"/>
    <lineage>
        <taxon>Eukaryota</taxon>
        <taxon>Fungi</taxon>
        <taxon>Dikarya</taxon>
        <taxon>Basidiomycota</taxon>
        <taxon>Agaricomycotina</taxon>
        <taxon>Agaricomycetes</taxon>
        <taxon>Russulales</taxon>
        <taxon>Auriscalpiaceae</taxon>
        <taxon>Artomyces</taxon>
    </lineage>
</organism>
<protein>
    <submittedName>
        <fullName evidence="1">Uncharacterized protein</fullName>
    </submittedName>
</protein>
<name>A0ACB8SWE3_9AGAM</name>
<dbReference type="Proteomes" id="UP000814140">
    <property type="component" value="Unassembled WGS sequence"/>
</dbReference>
<comment type="caution">
    <text evidence="1">The sequence shown here is derived from an EMBL/GenBank/DDBJ whole genome shotgun (WGS) entry which is preliminary data.</text>
</comment>
<keyword evidence="2" id="KW-1185">Reference proteome</keyword>
<accession>A0ACB8SWE3</accession>
<evidence type="ECO:0000313" key="2">
    <source>
        <dbReference type="Proteomes" id="UP000814140"/>
    </source>
</evidence>
<gene>
    <name evidence="1" type="ORF">BV25DRAFT_1900987</name>
</gene>
<dbReference type="EMBL" id="MU277218">
    <property type="protein sequence ID" value="KAI0060517.1"/>
    <property type="molecule type" value="Genomic_DNA"/>
</dbReference>
<evidence type="ECO:0000313" key="1">
    <source>
        <dbReference type="EMBL" id="KAI0060517.1"/>
    </source>
</evidence>
<reference evidence="1" key="2">
    <citation type="journal article" date="2022" name="New Phytol.">
        <title>Evolutionary transition to the ectomycorrhizal habit in the genomes of a hyperdiverse lineage of mushroom-forming fungi.</title>
        <authorList>
            <person name="Looney B."/>
            <person name="Miyauchi S."/>
            <person name="Morin E."/>
            <person name="Drula E."/>
            <person name="Courty P.E."/>
            <person name="Kohler A."/>
            <person name="Kuo A."/>
            <person name="LaButti K."/>
            <person name="Pangilinan J."/>
            <person name="Lipzen A."/>
            <person name="Riley R."/>
            <person name="Andreopoulos W."/>
            <person name="He G."/>
            <person name="Johnson J."/>
            <person name="Nolan M."/>
            <person name="Tritt A."/>
            <person name="Barry K.W."/>
            <person name="Grigoriev I.V."/>
            <person name="Nagy L.G."/>
            <person name="Hibbett D."/>
            <person name="Henrissat B."/>
            <person name="Matheny P.B."/>
            <person name="Labbe J."/>
            <person name="Martin F.M."/>
        </authorList>
    </citation>
    <scope>NUCLEOTIDE SEQUENCE</scope>
    <source>
        <strain evidence="1">HHB10654</strain>
    </source>
</reference>
<sequence>MPKQIWCVGCHAVMRRASSRWCKPLKWAVPFSALVSSSNEIVISPRCWREEGRAVLGSFLVNSIRRNWVALSSLRPLYSPTLCYKTPTLNSSKYYEHSTSNNVTGIPVLKQRLRLLAPTVRMDHVPQGLGEERNVMDRARIGGEESDRAGKEDQMVVW</sequence>
<reference evidence="1" key="1">
    <citation type="submission" date="2021-03" db="EMBL/GenBank/DDBJ databases">
        <authorList>
            <consortium name="DOE Joint Genome Institute"/>
            <person name="Ahrendt S."/>
            <person name="Looney B.P."/>
            <person name="Miyauchi S."/>
            <person name="Morin E."/>
            <person name="Drula E."/>
            <person name="Courty P.E."/>
            <person name="Chicoki N."/>
            <person name="Fauchery L."/>
            <person name="Kohler A."/>
            <person name="Kuo A."/>
            <person name="Labutti K."/>
            <person name="Pangilinan J."/>
            <person name="Lipzen A."/>
            <person name="Riley R."/>
            <person name="Andreopoulos W."/>
            <person name="He G."/>
            <person name="Johnson J."/>
            <person name="Barry K.W."/>
            <person name="Grigoriev I.V."/>
            <person name="Nagy L."/>
            <person name="Hibbett D."/>
            <person name="Henrissat B."/>
            <person name="Matheny P.B."/>
            <person name="Labbe J."/>
            <person name="Martin F."/>
        </authorList>
    </citation>
    <scope>NUCLEOTIDE SEQUENCE</scope>
    <source>
        <strain evidence="1">HHB10654</strain>
    </source>
</reference>